<dbReference type="Pfam" id="PF24883">
    <property type="entry name" value="NPHP3_N"/>
    <property type="match status" value="1"/>
</dbReference>
<accession>A0A177C653</accession>
<dbReference type="Proteomes" id="UP000077069">
    <property type="component" value="Unassembled WGS sequence"/>
</dbReference>
<feature type="domain" description="Nephrocystin 3-like N-terminal" evidence="3">
    <location>
        <begin position="387"/>
        <end position="517"/>
    </location>
</feature>
<dbReference type="RefSeq" id="XP_018033370.1">
    <property type="nucleotide sequence ID" value="XM_018183121.1"/>
</dbReference>
<protein>
    <submittedName>
        <fullName evidence="4">Uncharacterized protein</fullName>
    </submittedName>
</protein>
<dbReference type="OrthoDB" id="5389929at2759"/>
<dbReference type="InterPro" id="IPR056884">
    <property type="entry name" value="NPHP3-like_N"/>
</dbReference>
<evidence type="ECO:0000259" key="2">
    <source>
        <dbReference type="Pfam" id="PF24809"/>
    </source>
</evidence>
<evidence type="ECO:0000313" key="5">
    <source>
        <dbReference type="Proteomes" id="UP000077069"/>
    </source>
</evidence>
<dbReference type="InParanoid" id="A0A177C653"/>
<dbReference type="EMBL" id="KV441555">
    <property type="protein sequence ID" value="OAG03005.1"/>
    <property type="molecule type" value="Genomic_DNA"/>
</dbReference>
<evidence type="ECO:0000313" key="4">
    <source>
        <dbReference type="EMBL" id="OAG03005.1"/>
    </source>
</evidence>
<reference evidence="4 5" key="1">
    <citation type="submission" date="2016-05" db="EMBL/GenBank/DDBJ databases">
        <title>Comparative analysis of secretome profiles of manganese(II)-oxidizing ascomycete fungi.</title>
        <authorList>
            <consortium name="DOE Joint Genome Institute"/>
            <person name="Zeiner C.A."/>
            <person name="Purvine S.O."/>
            <person name="Zink E.M."/>
            <person name="Wu S."/>
            <person name="Pasa-Tolic L."/>
            <person name="Chaput D.L."/>
            <person name="Haridas S."/>
            <person name="Grigoriev I.V."/>
            <person name="Santelli C.M."/>
            <person name="Hansel C.M."/>
        </authorList>
    </citation>
    <scope>NUCLEOTIDE SEQUENCE [LARGE SCALE GENOMIC DNA]</scope>
    <source>
        <strain evidence="4 5">AP3s5-JAC2a</strain>
    </source>
</reference>
<organism evidence="4 5">
    <name type="scientific">Paraphaeosphaeria sporulosa</name>
    <dbReference type="NCBI Taxonomy" id="1460663"/>
    <lineage>
        <taxon>Eukaryota</taxon>
        <taxon>Fungi</taxon>
        <taxon>Dikarya</taxon>
        <taxon>Ascomycota</taxon>
        <taxon>Pezizomycotina</taxon>
        <taxon>Dothideomycetes</taxon>
        <taxon>Pleosporomycetidae</taxon>
        <taxon>Pleosporales</taxon>
        <taxon>Massarineae</taxon>
        <taxon>Didymosphaeriaceae</taxon>
        <taxon>Paraphaeosphaeria</taxon>
    </lineage>
</organism>
<evidence type="ECO:0000259" key="3">
    <source>
        <dbReference type="Pfam" id="PF24883"/>
    </source>
</evidence>
<name>A0A177C653_9PLEO</name>
<evidence type="ECO:0000256" key="1">
    <source>
        <dbReference type="ARBA" id="ARBA00022737"/>
    </source>
</evidence>
<dbReference type="AlphaFoldDB" id="A0A177C653"/>
<gene>
    <name evidence="4" type="ORF">CC84DRAFT_1219924</name>
</gene>
<sequence length="547" mass="62527">MEIAKVDTASKPEKTTTLLKPVYEASTVQLFWNDTSEKVNRTVNAAAYEPRTNALAKKLSKRLSLKQKKLLDGSSLEELENMLQLNLDRAIEQQTADRTSAAMLDRAERKTTRFLNSFHSYVQAYSGVIQIMNGAPGGGGYGDAAYGALSLFLMFAVNKAKTDELIDQMMHKLHQQYCRIKMVETIYHTDRMKEFTAQVYRLGVEFLYTATRFYSMSAIRKMWHVVAQPPSVQLTNKIAEIEDAIEGMAQEMRILDGIRIANIEMNLHQTAAQVSRVAGHTEALRAHEQQRQLDSMKSLLGVVLDRVDPSLDKYLELLEERFDGANMATFDVDALYRHRDFATWRNSDVLNLLILRDSTLVPGMSDLSWLSPVPVRIVQDSNELFQEHAPLLLRHFCRFTDDWSSRDTKVEAQSIVRSLIFQLLRNRRSGSLLLNDAFYNKTKRDIEHVNGVDAERPSEILKRLFRILGSIMEMVGVDRLLIIVDRLDEMIGSLDAFFEPLSELIAKHQCKVKVLLTLGRQRSLDEGRMRRALGEEGYKILDWDQSD</sequence>
<keyword evidence="5" id="KW-1185">Reference proteome</keyword>
<keyword evidence="1" id="KW-0677">Repeat</keyword>
<feature type="domain" description="DUF7708" evidence="2">
    <location>
        <begin position="114"/>
        <end position="255"/>
    </location>
</feature>
<dbReference type="InterPro" id="IPR056125">
    <property type="entry name" value="DUF7708"/>
</dbReference>
<dbReference type="GeneID" id="28766607"/>
<dbReference type="STRING" id="1460663.A0A177C653"/>
<dbReference type="Pfam" id="PF24809">
    <property type="entry name" value="DUF7708"/>
    <property type="match status" value="1"/>
</dbReference>
<proteinExistence type="predicted"/>